<evidence type="ECO:0000313" key="2">
    <source>
        <dbReference type="Proteomes" id="UP000078148"/>
    </source>
</evidence>
<protein>
    <submittedName>
        <fullName evidence="1">Uncharacterized protein</fullName>
    </submittedName>
</protein>
<sequence>MLNSQGLIESYSTLNEEEKIHFLRSFDQQLDITLVAFLLTIVTDRENDDDLRIEAVNILGLYQGNYNDEYIKEQLIKIIAAHDYEDDSLVVYCINTLSLLTVSDKEIDFAVNIIRSNSYILFKAAALELLRQHKYHPKAIEALKDLDKGTH</sequence>
<dbReference type="Proteomes" id="UP000078148">
    <property type="component" value="Chromosome"/>
</dbReference>
<reference evidence="1 2" key="2">
    <citation type="journal article" date="2016" name="Int. J. Syst. Evol. Microbiol.">
        <title>Paenibacillus bovis sp. nov., isolated from raw yak (Bos grunniens) milk.</title>
        <authorList>
            <person name="Gao C."/>
            <person name="Han J."/>
            <person name="Liu Z."/>
            <person name="Xu X."/>
            <person name="Hang F."/>
            <person name="Wu Z."/>
        </authorList>
    </citation>
    <scope>NUCLEOTIDE SEQUENCE [LARGE SCALE GENOMIC DNA]</scope>
    <source>
        <strain evidence="1 2">BD3526</strain>
    </source>
</reference>
<reference evidence="2" key="1">
    <citation type="submission" date="2015-10" db="EMBL/GenBank/DDBJ databases">
        <title>Genome of Paenibacillus bovis sp. nov.</title>
        <authorList>
            <person name="Wu Z."/>
            <person name="Gao C."/>
            <person name="Liu Z."/>
            <person name="Zheng H."/>
        </authorList>
    </citation>
    <scope>NUCLEOTIDE SEQUENCE [LARGE SCALE GENOMIC DNA]</scope>
    <source>
        <strain evidence="2">BD3526</strain>
    </source>
</reference>
<organism evidence="1 2">
    <name type="scientific">Paenibacillus bovis</name>
    <dbReference type="NCBI Taxonomy" id="1616788"/>
    <lineage>
        <taxon>Bacteria</taxon>
        <taxon>Bacillati</taxon>
        <taxon>Bacillota</taxon>
        <taxon>Bacilli</taxon>
        <taxon>Bacillales</taxon>
        <taxon>Paenibacillaceae</taxon>
        <taxon>Paenibacillus</taxon>
    </lineage>
</organism>
<keyword evidence="2" id="KW-1185">Reference proteome</keyword>
<name>A0A172ZBS2_9BACL</name>
<dbReference type="RefSeq" id="WP_060531706.1">
    <property type="nucleotide sequence ID" value="NZ_CP013023.1"/>
</dbReference>
<proteinExistence type="predicted"/>
<dbReference type="AlphaFoldDB" id="A0A172ZBS2"/>
<accession>A0A172ZBS2</accession>
<evidence type="ECO:0000313" key="1">
    <source>
        <dbReference type="EMBL" id="ANF95091.1"/>
    </source>
</evidence>
<gene>
    <name evidence="1" type="ORF">AR543_02915</name>
</gene>
<dbReference type="EMBL" id="CP013023">
    <property type="protein sequence ID" value="ANF95091.1"/>
    <property type="molecule type" value="Genomic_DNA"/>
</dbReference>
<dbReference type="OrthoDB" id="2621527at2"/>
<dbReference type="KEGG" id="pbv:AR543_02915"/>